<dbReference type="EMBL" id="CM026426">
    <property type="protein sequence ID" value="KAG0573468.1"/>
    <property type="molecule type" value="Genomic_DNA"/>
</dbReference>
<proteinExistence type="predicted"/>
<evidence type="ECO:0000313" key="1">
    <source>
        <dbReference type="EMBL" id="KAG0573468.1"/>
    </source>
</evidence>
<comment type="caution">
    <text evidence="1">The sequence shown here is derived from an EMBL/GenBank/DDBJ whole genome shotgun (WGS) entry which is preliminary data.</text>
</comment>
<protein>
    <submittedName>
        <fullName evidence="1">Uncharacterized protein</fullName>
    </submittedName>
</protein>
<accession>A0A8T0HSE3</accession>
<dbReference type="AlphaFoldDB" id="A0A8T0HSE3"/>
<keyword evidence="2" id="KW-1185">Reference proteome</keyword>
<name>A0A8T0HSE3_CERPU</name>
<organism evidence="1 2">
    <name type="scientific">Ceratodon purpureus</name>
    <name type="common">Fire moss</name>
    <name type="synonym">Dicranum purpureum</name>
    <dbReference type="NCBI Taxonomy" id="3225"/>
    <lineage>
        <taxon>Eukaryota</taxon>
        <taxon>Viridiplantae</taxon>
        <taxon>Streptophyta</taxon>
        <taxon>Embryophyta</taxon>
        <taxon>Bryophyta</taxon>
        <taxon>Bryophytina</taxon>
        <taxon>Bryopsida</taxon>
        <taxon>Dicranidae</taxon>
        <taxon>Pseudoditrichales</taxon>
        <taxon>Ditrichaceae</taxon>
        <taxon>Ceratodon</taxon>
    </lineage>
</organism>
<reference evidence="1" key="1">
    <citation type="submission" date="2020-06" db="EMBL/GenBank/DDBJ databases">
        <title>WGS assembly of Ceratodon purpureus strain R40.</title>
        <authorList>
            <person name="Carey S.B."/>
            <person name="Jenkins J."/>
            <person name="Shu S."/>
            <person name="Lovell J.T."/>
            <person name="Sreedasyam A."/>
            <person name="Maumus F."/>
            <person name="Tiley G.P."/>
            <person name="Fernandez-Pozo N."/>
            <person name="Barry K."/>
            <person name="Chen C."/>
            <person name="Wang M."/>
            <person name="Lipzen A."/>
            <person name="Daum C."/>
            <person name="Saski C.A."/>
            <person name="Payton A.C."/>
            <person name="Mcbreen J.C."/>
            <person name="Conrad R.E."/>
            <person name="Kollar L.M."/>
            <person name="Olsson S."/>
            <person name="Huttunen S."/>
            <person name="Landis J.B."/>
            <person name="Wickett N.J."/>
            <person name="Johnson M.G."/>
            <person name="Rensing S.A."/>
            <person name="Grimwood J."/>
            <person name="Schmutz J."/>
            <person name="Mcdaniel S.F."/>
        </authorList>
    </citation>
    <scope>NUCLEOTIDE SEQUENCE</scope>
    <source>
        <strain evidence="1">R40</strain>
    </source>
</reference>
<dbReference type="Proteomes" id="UP000822688">
    <property type="component" value="Chromosome V"/>
</dbReference>
<gene>
    <name evidence="1" type="ORF">KC19_VG181000</name>
</gene>
<evidence type="ECO:0000313" key="2">
    <source>
        <dbReference type="Proteomes" id="UP000822688"/>
    </source>
</evidence>
<sequence>MGCWVLNSLCCLVGRNPEFLIHKWNGNRQDTCPKFQDKQVILEGAAIELITFPDGENLPVFVRQVLIGVHGGEMADTGVVDVGFVEVCRNSELCSDTESGIWARSKNSIELCVFQ</sequence>